<accession>A0ABM7V9H3</accession>
<sequence>MYDGAFPKKAWKSERDSVTDAKFFSIDDKKRQYSFYAKKAQRETSSLFTFLFPKVELKDKNIRYFLDGERASYDKAKEVIKVSGNVSFKDSRKYKITTESASMDMKTKDIFGNALVKGNGPLGVFSAERFKILDHGNRILLNGRAKMVINVNEKR</sequence>
<name>A0ABM7V9H3_9PROT</name>
<dbReference type="InterPro" id="IPR026265">
    <property type="entry name" value="LptC"/>
</dbReference>
<dbReference type="Proteomes" id="UP001320209">
    <property type="component" value="Chromosome"/>
</dbReference>
<dbReference type="EMBL" id="AP025225">
    <property type="protein sequence ID" value="BDB96428.1"/>
    <property type="molecule type" value="Genomic_DNA"/>
</dbReference>
<reference evidence="1" key="1">
    <citation type="submission" date="2021-10" db="EMBL/GenBank/DDBJ databases">
        <title>Genome Sequence of The Candidatus Hydrogeosomobacter endosymbioticus, an Intracellular Bacterial Symbiont of the Anaerobic Ciliate GW7.</title>
        <authorList>
            <person name="Shiohama Y."/>
            <person name="Shinzato N."/>
        </authorList>
    </citation>
    <scope>NUCLEOTIDE SEQUENCE [LARGE SCALE GENOMIC DNA]</scope>
    <source>
        <strain evidence="1">200920</strain>
    </source>
</reference>
<evidence type="ECO:0000313" key="2">
    <source>
        <dbReference type="Proteomes" id="UP001320209"/>
    </source>
</evidence>
<protein>
    <recommendedName>
        <fullName evidence="3">LPS export ABC transporter periplasmic protein LptC</fullName>
    </recommendedName>
</protein>
<keyword evidence="2" id="KW-1185">Reference proteome</keyword>
<proteinExistence type="predicted"/>
<dbReference type="InterPro" id="IPR010664">
    <property type="entry name" value="LipoPS_assembly_LptC-rel"/>
</dbReference>
<dbReference type="Gene3D" id="2.60.450.10">
    <property type="entry name" value="Lipopolysaccharide (LPS) transport protein A like domain"/>
    <property type="match status" value="1"/>
</dbReference>
<organism evidence="1 2">
    <name type="scientific">Candidatus Hydrogenosomobacter endosymbioticus</name>
    <dbReference type="NCBI Taxonomy" id="2558174"/>
    <lineage>
        <taxon>Bacteria</taxon>
        <taxon>Pseudomonadati</taxon>
        <taxon>Pseudomonadota</taxon>
        <taxon>Alphaproteobacteria</taxon>
        <taxon>Holosporales</taxon>
        <taxon>Holosporaceae</taxon>
        <taxon>Candidatus Hydrogenosomobacter</taxon>
    </lineage>
</organism>
<gene>
    <name evidence="1" type="ORF">HYD_5610</name>
</gene>
<evidence type="ECO:0008006" key="3">
    <source>
        <dbReference type="Google" id="ProtNLM"/>
    </source>
</evidence>
<dbReference type="Pfam" id="PF06835">
    <property type="entry name" value="LptC"/>
    <property type="match status" value="1"/>
</dbReference>
<evidence type="ECO:0000313" key="1">
    <source>
        <dbReference type="EMBL" id="BDB96428.1"/>
    </source>
</evidence>
<dbReference type="NCBIfam" id="TIGR04409">
    <property type="entry name" value="LptC_YrbK"/>
    <property type="match status" value="1"/>
</dbReference>